<sequence>MTERKHQPADIDSLIDQLDTTYVDLPDLIDVSEEDPQPGLPQPYWQSQPTGAQSQQQQQQHYQPFTTTQSPQYQQQQQQQAEQQQQQNPQPQSTQPWPLQYQQQPSNAFRHH</sequence>
<evidence type="ECO:0000313" key="2">
    <source>
        <dbReference type="EMBL" id="KAK9824555.1"/>
    </source>
</evidence>
<name>A0AAW1QTF1_9CHLO</name>
<gene>
    <name evidence="2" type="ORF">WJX72_011286</name>
</gene>
<comment type="caution">
    <text evidence="2">The sequence shown here is derived from an EMBL/GenBank/DDBJ whole genome shotgun (WGS) entry which is preliminary data.</text>
</comment>
<proteinExistence type="predicted"/>
<dbReference type="EMBL" id="JALJOR010000002">
    <property type="protein sequence ID" value="KAK9824555.1"/>
    <property type="molecule type" value="Genomic_DNA"/>
</dbReference>
<evidence type="ECO:0000256" key="1">
    <source>
        <dbReference type="SAM" id="MobiDB-lite"/>
    </source>
</evidence>
<feature type="compositionally biased region" description="Low complexity" evidence="1">
    <location>
        <begin position="46"/>
        <end position="98"/>
    </location>
</feature>
<feature type="compositionally biased region" description="Polar residues" evidence="1">
    <location>
        <begin position="100"/>
        <end position="112"/>
    </location>
</feature>
<dbReference type="Proteomes" id="UP001489004">
    <property type="component" value="Unassembled WGS sequence"/>
</dbReference>
<keyword evidence="3" id="KW-1185">Reference proteome</keyword>
<dbReference type="AlphaFoldDB" id="A0AAW1QTF1"/>
<organism evidence="2 3">
    <name type="scientific">[Myrmecia] bisecta</name>
    <dbReference type="NCBI Taxonomy" id="41462"/>
    <lineage>
        <taxon>Eukaryota</taxon>
        <taxon>Viridiplantae</taxon>
        <taxon>Chlorophyta</taxon>
        <taxon>core chlorophytes</taxon>
        <taxon>Trebouxiophyceae</taxon>
        <taxon>Trebouxiales</taxon>
        <taxon>Trebouxiaceae</taxon>
        <taxon>Myrmecia</taxon>
    </lineage>
</organism>
<feature type="region of interest" description="Disordered" evidence="1">
    <location>
        <begin position="26"/>
        <end position="112"/>
    </location>
</feature>
<protein>
    <submittedName>
        <fullName evidence="2">Uncharacterized protein</fullName>
    </submittedName>
</protein>
<accession>A0AAW1QTF1</accession>
<reference evidence="2 3" key="1">
    <citation type="journal article" date="2024" name="Nat. Commun.">
        <title>Phylogenomics reveals the evolutionary origins of lichenization in chlorophyte algae.</title>
        <authorList>
            <person name="Puginier C."/>
            <person name="Libourel C."/>
            <person name="Otte J."/>
            <person name="Skaloud P."/>
            <person name="Haon M."/>
            <person name="Grisel S."/>
            <person name="Petersen M."/>
            <person name="Berrin J.G."/>
            <person name="Delaux P.M."/>
            <person name="Dal Grande F."/>
            <person name="Keller J."/>
        </authorList>
    </citation>
    <scope>NUCLEOTIDE SEQUENCE [LARGE SCALE GENOMIC DNA]</scope>
    <source>
        <strain evidence="2 3">SAG 2043</strain>
    </source>
</reference>
<evidence type="ECO:0000313" key="3">
    <source>
        <dbReference type="Proteomes" id="UP001489004"/>
    </source>
</evidence>